<evidence type="ECO:0000313" key="7">
    <source>
        <dbReference type="EMBL" id="QDE41702.1"/>
    </source>
</evidence>
<dbReference type="InterPro" id="IPR017927">
    <property type="entry name" value="FAD-bd_FR_type"/>
</dbReference>
<dbReference type="SUPFAM" id="SSF52343">
    <property type="entry name" value="Ferredoxin reductase-like, C-terminal NADP-linked domain"/>
    <property type="match status" value="1"/>
</dbReference>
<dbReference type="PRINTS" id="PR00371">
    <property type="entry name" value="FPNCR"/>
</dbReference>
<evidence type="ECO:0000259" key="5">
    <source>
        <dbReference type="PROSITE" id="PS50902"/>
    </source>
</evidence>
<dbReference type="CDD" id="cd06200">
    <property type="entry name" value="SiR_like1"/>
    <property type="match status" value="1"/>
</dbReference>
<keyword evidence="1" id="KW-0285">Flavoprotein</keyword>
<reference evidence="7 8" key="1">
    <citation type="submission" date="2019-06" db="EMBL/GenBank/DDBJ databases">
        <title>A complete genome sequence for Luteibacter pinisoli MAH-14.</title>
        <authorList>
            <person name="Baltrus D.A."/>
        </authorList>
    </citation>
    <scope>NUCLEOTIDE SEQUENCE [LARGE SCALE GENOMIC DNA]</scope>
    <source>
        <strain evidence="7 8">MAH-14</strain>
    </source>
</reference>
<dbReference type="InterPro" id="IPR001709">
    <property type="entry name" value="Flavoprot_Pyr_Nucl_cyt_Rdtase"/>
</dbReference>
<dbReference type="InterPro" id="IPR039261">
    <property type="entry name" value="FNR_nucleotide-bd"/>
</dbReference>
<dbReference type="GO" id="GO:0003958">
    <property type="term" value="F:NADPH-hemoprotein reductase activity"/>
    <property type="evidence" value="ECO:0007669"/>
    <property type="project" value="UniProtKB-EC"/>
</dbReference>
<evidence type="ECO:0000313" key="8">
    <source>
        <dbReference type="Proteomes" id="UP000316093"/>
    </source>
</evidence>
<evidence type="ECO:0000259" key="6">
    <source>
        <dbReference type="PROSITE" id="PS51384"/>
    </source>
</evidence>
<feature type="domain" description="FAD-binding FR-type" evidence="6">
    <location>
        <begin position="219"/>
        <end position="336"/>
    </location>
</feature>
<dbReference type="GO" id="GO:0010181">
    <property type="term" value="F:FMN binding"/>
    <property type="evidence" value="ECO:0007669"/>
    <property type="project" value="InterPro"/>
</dbReference>
<dbReference type="EMBL" id="CP041046">
    <property type="protein sequence ID" value="QDE41702.1"/>
    <property type="molecule type" value="Genomic_DNA"/>
</dbReference>
<name>A0A4Y5Z852_9GAMM</name>
<evidence type="ECO:0000256" key="2">
    <source>
        <dbReference type="ARBA" id="ARBA00022643"/>
    </source>
</evidence>
<keyword evidence="3" id="KW-0249">Electron transport</keyword>
<evidence type="ECO:0000256" key="1">
    <source>
        <dbReference type="ARBA" id="ARBA00022630"/>
    </source>
</evidence>
<dbReference type="SUPFAM" id="SSF52218">
    <property type="entry name" value="Flavoproteins"/>
    <property type="match status" value="1"/>
</dbReference>
<dbReference type="KEGG" id="lpy:FIV34_16090"/>
<accession>A0A4Y5Z852</accession>
<dbReference type="PRINTS" id="PR00369">
    <property type="entry name" value="FLAVODOXIN"/>
</dbReference>
<dbReference type="InterPro" id="IPR029039">
    <property type="entry name" value="Flavoprotein-like_sf"/>
</dbReference>
<dbReference type="PANTHER" id="PTHR19384:SF17">
    <property type="entry name" value="NADPH--CYTOCHROME P450 REDUCTASE"/>
    <property type="match status" value="1"/>
</dbReference>
<dbReference type="SUPFAM" id="SSF63380">
    <property type="entry name" value="Riboflavin synthase domain-like"/>
    <property type="match status" value="1"/>
</dbReference>
<dbReference type="Proteomes" id="UP000316093">
    <property type="component" value="Chromosome"/>
</dbReference>
<proteinExistence type="predicted"/>
<dbReference type="OrthoDB" id="9816402at2"/>
<organism evidence="7 8">
    <name type="scientific">Luteibacter pinisoli</name>
    <dbReference type="NCBI Taxonomy" id="2589080"/>
    <lineage>
        <taxon>Bacteria</taxon>
        <taxon>Pseudomonadati</taxon>
        <taxon>Pseudomonadota</taxon>
        <taxon>Gammaproteobacteria</taxon>
        <taxon>Lysobacterales</taxon>
        <taxon>Rhodanobacteraceae</taxon>
        <taxon>Luteibacter</taxon>
    </lineage>
</organism>
<dbReference type="Gene3D" id="3.40.50.360">
    <property type="match status" value="1"/>
</dbReference>
<dbReference type="InterPro" id="IPR001433">
    <property type="entry name" value="OxRdtase_FAD/NAD-bd"/>
</dbReference>
<keyword evidence="2" id="KW-0288">FMN</keyword>
<dbReference type="RefSeq" id="WP_139986014.1">
    <property type="nucleotide sequence ID" value="NZ_CP041046.1"/>
</dbReference>
<dbReference type="Gene3D" id="3.40.50.80">
    <property type="entry name" value="Nucleotide-binding domain of ferredoxin-NADP reductase (FNR) module"/>
    <property type="match status" value="1"/>
</dbReference>
<dbReference type="PROSITE" id="PS51384">
    <property type="entry name" value="FAD_FR"/>
    <property type="match status" value="1"/>
</dbReference>
<dbReference type="PROSITE" id="PS50902">
    <property type="entry name" value="FLAVODOXIN_LIKE"/>
    <property type="match status" value="1"/>
</dbReference>
<keyword evidence="8" id="KW-1185">Reference proteome</keyword>
<keyword evidence="3" id="KW-0813">Transport</keyword>
<dbReference type="EC" id="1.6.2.4" evidence="4"/>
<dbReference type="InterPro" id="IPR017938">
    <property type="entry name" value="Riboflavin_synthase-like_b-brl"/>
</dbReference>
<dbReference type="Pfam" id="PF00258">
    <property type="entry name" value="Flavodoxin_1"/>
    <property type="match status" value="1"/>
</dbReference>
<evidence type="ECO:0000256" key="4">
    <source>
        <dbReference type="ARBA" id="ARBA00023797"/>
    </source>
</evidence>
<dbReference type="GO" id="GO:0050660">
    <property type="term" value="F:flavin adenine dinucleotide binding"/>
    <property type="evidence" value="ECO:0007669"/>
    <property type="project" value="TreeGrafter"/>
</dbReference>
<evidence type="ECO:0000256" key="3">
    <source>
        <dbReference type="ARBA" id="ARBA00022982"/>
    </source>
</evidence>
<feature type="domain" description="Flavodoxin-like" evidence="5">
    <location>
        <begin position="68"/>
        <end position="205"/>
    </location>
</feature>
<dbReference type="PANTHER" id="PTHR19384">
    <property type="entry name" value="NITRIC OXIDE SYNTHASE-RELATED"/>
    <property type="match status" value="1"/>
</dbReference>
<dbReference type="Pfam" id="PF00175">
    <property type="entry name" value="NAD_binding_1"/>
    <property type="match status" value="1"/>
</dbReference>
<dbReference type="GO" id="GO:0005829">
    <property type="term" value="C:cytosol"/>
    <property type="evidence" value="ECO:0007669"/>
    <property type="project" value="TreeGrafter"/>
</dbReference>
<dbReference type="InterPro" id="IPR008254">
    <property type="entry name" value="Flavodoxin/NO_synth"/>
</dbReference>
<sequence>MAGQLGIGALLVLAAVLFARWQDFSGTHLGSPTHAAMAGAALAAWTGWVVVAAWPRRPAVPPRDAGAILVVHASQTGFAIELAERTAALLRDGGAEVDLRQVSTLTAGDLVSARRALFIASTTGEGDAPDIATGFQREVMRAGADLHALRYAVLALGDRDYDDFCAFGRDLDRWLRTHGAIPWFDRVDVDNGDEGALRHWQHQVAQAIGAADQADWSRPAYQPWRLHERALLNEGSVGGPCFHVALVPEDDAHLAWHAGDVVEIGPRRARGHDERLPHREYSIASVPADGALHLVVRQQRHADGTLGSGSGWLTALAQPGDTIDLRVRRNPGFHAPADDRPVLLVGNGTGIAGLRALLKTRLARGHHRNWLLFGERHAQADRLHVDELEHWHGAGMLERLDLVWSRESPGPRYVQDRLRTASETVRRFVAEGASIYVCGSLAGMAPGVDTALREILGDSAIEQLAAAGRYRRDVY</sequence>
<gene>
    <name evidence="7" type="ORF">FIV34_16090</name>
</gene>
<dbReference type="InterPro" id="IPR001094">
    <property type="entry name" value="Flavdoxin-like"/>
</dbReference>
<dbReference type="AlphaFoldDB" id="A0A4Y5Z852"/>
<dbReference type="Gene3D" id="2.40.30.10">
    <property type="entry name" value="Translation factors"/>
    <property type="match status" value="1"/>
</dbReference>
<protein>
    <recommendedName>
        <fullName evidence="4">NADPH--hemoprotein reductase</fullName>
        <ecNumber evidence="4">1.6.2.4</ecNumber>
    </recommendedName>
</protein>